<dbReference type="PANTHER" id="PTHR45903">
    <property type="entry name" value="GLUTAMATE-RICH WD REPEAT-CONTAINING PROTEIN 1"/>
    <property type="match status" value="1"/>
</dbReference>
<dbReference type="GO" id="GO:0005730">
    <property type="term" value="C:nucleolus"/>
    <property type="evidence" value="ECO:0007669"/>
    <property type="project" value="TreeGrafter"/>
</dbReference>
<dbReference type="Pfam" id="PF12265">
    <property type="entry name" value="CAF1C_H4-bd"/>
    <property type="match status" value="1"/>
</dbReference>
<dbReference type="EMBL" id="LWDF02000009">
    <property type="protein sequence ID" value="KAE8260485.1"/>
    <property type="molecule type" value="Genomic_DNA"/>
</dbReference>
<dbReference type="InterPro" id="IPR015943">
    <property type="entry name" value="WD40/YVTN_repeat-like_dom_sf"/>
</dbReference>
<organism evidence="3 4">
    <name type="scientific">Tilletia indica</name>
    <dbReference type="NCBI Taxonomy" id="43049"/>
    <lineage>
        <taxon>Eukaryota</taxon>
        <taxon>Fungi</taxon>
        <taxon>Dikarya</taxon>
        <taxon>Basidiomycota</taxon>
        <taxon>Ustilaginomycotina</taxon>
        <taxon>Exobasidiomycetes</taxon>
        <taxon>Tilletiales</taxon>
        <taxon>Tilletiaceae</taxon>
        <taxon>Tilletia</taxon>
    </lineage>
</organism>
<gene>
    <name evidence="3" type="ORF">A4X13_0g295</name>
</gene>
<dbReference type="Pfam" id="PF00400">
    <property type="entry name" value="WD40"/>
    <property type="match status" value="3"/>
</dbReference>
<evidence type="ECO:0000256" key="1">
    <source>
        <dbReference type="SAM" id="MobiDB-lite"/>
    </source>
</evidence>
<dbReference type="InterPro" id="IPR022052">
    <property type="entry name" value="Histone-bd_RBBP4-like_N"/>
</dbReference>
<protein>
    <recommendedName>
        <fullName evidence="2">Histone-binding protein RBBP4-like N-terminal domain-containing protein</fullName>
    </recommendedName>
</protein>
<dbReference type="GO" id="GO:0042254">
    <property type="term" value="P:ribosome biogenesis"/>
    <property type="evidence" value="ECO:0007669"/>
    <property type="project" value="TreeGrafter"/>
</dbReference>
<feature type="region of interest" description="Disordered" evidence="1">
    <location>
        <begin position="1"/>
        <end position="97"/>
    </location>
</feature>
<dbReference type="SUPFAM" id="SSF50978">
    <property type="entry name" value="WD40 repeat-like"/>
    <property type="match status" value="1"/>
</dbReference>
<keyword evidence="4" id="KW-1185">Reference proteome</keyword>
<evidence type="ECO:0000259" key="2">
    <source>
        <dbReference type="Pfam" id="PF12265"/>
    </source>
</evidence>
<dbReference type="InterPro" id="IPR036322">
    <property type="entry name" value="WD40_repeat_dom_sf"/>
</dbReference>
<proteinExistence type="predicted"/>
<dbReference type="AlphaFoldDB" id="A0A177TS23"/>
<feature type="compositionally biased region" description="Acidic residues" evidence="1">
    <location>
        <begin position="78"/>
        <end position="90"/>
    </location>
</feature>
<feature type="region of interest" description="Disordered" evidence="1">
    <location>
        <begin position="205"/>
        <end position="224"/>
    </location>
</feature>
<reference evidence="3" key="2">
    <citation type="journal article" date="2019" name="IMA Fungus">
        <title>Genome sequencing and comparison of five Tilletia species to identify candidate genes for the detection of regulated species infecting wheat.</title>
        <authorList>
            <person name="Nguyen H.D.T."/>
            <person name="Sultana T."/>
            <person name="Kesanakurti P."/>
            <person name="Hambleton S."/>
        </authorList>
    </citation>
    <scope>NUCLEOTIDE SEQUENCE</scope>
    <source>
        <strain evidence="3">DAOMC 236416</strain>
    </source>
</reference>
<dbReference type="PROSITE" id="PS50082">
    <property type="entry name" value="WD_REPEATS_2"/>
    <property type="match status" value="3"/>
</dbReference>
<evidence type="ECO:0000313" key="4">
    <source>
        <dbReference type="Proteomes" id="UP000077521"/>
    </source>
</evidence>
<feature type="compositionally biased region" description="Acidic residues" evidence="1">
    <location>
        <begin position="211"/>
        <end position="224"/>
    </location>
</feature>
<evidence type="ECO:0000313" key="3">
    <source>
        <dbReference type="EMBL" id="KAE8260485.1"/>
    </source>
</evidence>
<dbReference type="InterPro" id="IPR051972">
    <property type="entry name" value="Glutamate-rich_WD_repeat"/>
</dbReference>
<comment type="caution">
    <text evidence="3">The sequence shown here is derived from an EMBL/GenBank/DDBJ whole genome shotgun (WGS) entry which is preliminary data.</text>
</comment>
<accession>A0A177TS23</accession>
<dbReference type="Proteomes" id="UP000077521">
    <property type="component" value="Unassembled WGS sequence"/>
</dbReference>
<reference evidence="3" key="1">
    <citation type="submission" date="2016-04" db="EMBL/GenBank/DDBJ databases">
        <authorList>
            <person name="Nguyen H.D."/>
            <person name="Samba Siva P."/>
            <person name="Cullis J."/>
            <person name="Levesque C.A."/>
            <person name="Hambleton S."/>
        </authorList>
    </citation>
    <scope>NUCLEOTIDE SEQUENCE</scope>
    <source>
        <strain evidence="3">DAOMC 236416</strain>
    </source>
</reference>
<dbReference type="PROSITE" id="PS50294">
    <property type="entry name" value="WD_REPEATS_REGION"/>
    <property type="match status" value="3"/>
</dbReference>
<dbReference type="PANTHER" id="PTHR45903:SF1">
    <property type="entry name" value="GLUTAMATE-RICH WD REPEAT-CONTAINING PROTEIN 1"/>
    <property type="match status" value="1"/>
</dbReference>
<sequence length="582" mass="63473">MSKDNTTTATTASPASRKRQADDAGVEQLQQQPAPSRNGKQRQTEEDKDEGMGEFEDEFEDEIEVDGADGGEVIYAADSDDEEDDEEDGDTVMIDGVPVHGKIQQLDEDDEDDDTQPQTQETQVYIPGTHKLEEGQTLEPDQSAYEMLHRLNVTWPCLSFDVLADHLGSERRKFPHTSYFVAGTQADQASKNEIMVMKASQMYRTQKDGADSDDEDDDANSDDLDDDAILEYRSIPHNGGINRVRAALSSTPTSSSLEPCLDPYPVAVWSEFGKVGIYDIRPFFNALDRPAGAQALFGADKKKAERPMFTVEAHRNVEGYAMDWAGIVGGGASSDTGAGAGSKTGSLRLLTGDLHSKIFLTTATQSGFTTSPTPFASHTSSIEDLQWSPAEPTVFASCSADRSIRIWDVRVKSRQSVLAVEAAHEQDVNVISWNHLTDYLLVSGGDEGGLNVWDLRSLASSKPSTGKKSNATAAKAPTPVAAFRWHTAPISSVEWHPTEDSVFAASGRDDQVTLWDLSVELDDEEDGAGKVTGPEGREVPDQLLFCHHGASEIKEVHWHKQIPGMLMSTSADGFHLFKTISV</sequence>
<dbReference type="Gene3D" id="2.130.10.10">
    <property type="entry name" value="YVTN repeat-like/Quinoprotein amine dehydrogenase"/>
    <property type="match status" value="1"/>
</dbReference>
<feature type="compositionally biased region" description="Acidic residues" evidence="1">
    <location>
        <begin position="46"/>
        <end position="69"/>
    </location>
</feature>
<dbReference type="InterPro" id="IPR001680">
    <property type="entry name" value="WD40_rpt"/>
</dbReference>
<name>A0A177TS23_9BASI</name>
<dbReference type="SMART" id="SM00320">
    <property type="entry name" value="WD40"/>
    <property type="match status" value="4"/>
</dbReference>
<feature type="compositionally biased region" description="Low complexity" evidence="1">
    <location>
        <begin position="1"/>
        <end position="12"/>
    </location>
</feature>
<feature type="domain" description="Histone-binding protein RBBP4-like N-terminal" evidence="2">
    <location>
        <begin position="137"/>
        <end position="202"/>
    </location>
</feature>